<reference evidence="3" key="1">
    <citation type="submission" date="2022-11" db="UniProtKB">
        <authorList>
            <consortium name="WormBaseParasite"/>
        </authorList>
    </citation>
    <scope>IDENTIFICATION</scope>
</reference>
<protein>
    <submittedName>
        <fullName evidence="3">Alpha-methylacyl-CoA racemase</fullName>
    </submittedName>
</protein>
<evidence type="ECO:0000313" key="3">
    <source>
        <dbReference type="WBParaSite" id="ACRNAN_scaffold6499.g10701.t1"/>
    </source>
</evidence>
<dbReference type="SUPFAM" id="SSF89796">
    <property type="entry name" value="CoA-transferase family III (CaiB/BaiF)"/>
    <property type="match status" value="1"/>
</dbReference>
<dbReference type="PANTHER" id="PTHR48228:SF5">
    <property type="entry name" value="ALPHA-METHYLACYL-COA RACEMASE"/>
    <property type="match status" value="1"/>
</dbReference>
<dbReference type="Pfam" id="PF02515">
    <property type="entry name" value="CoA_transf_3"/>
    <property type="match status" value="1"/>
</dbReference>
<dbReference type="Proteomes" id="UP000887540">
    <property type="component" value="Unplaced"/>
</dbReference>
<dbReference type="Gene3D" id="3.30.1540.10">
    <property type="entry name" value="formyl-coa transferase, domain 3"/>
    <property type="match status" value="1"/>
</dbReference>
<proteinExistence type="inferred from homology"/>
<dbReference type="InterPro" id="IPR044855">
    <property type="entry name" value="CoA-Trfase_III_dom3_sf"/>
</dbReference>
<name>A0A914EAQ2_9BILA</name>
<sequence length="351" mass="39114">MNKPFKSVKVTEIAGLAPVPYCGLILADFGADVTLVQKVGGGPDVEQRLSRGKNVVTVDYKNEKDMQKLKKICLESDVLLDPYRPGVLENIGLDPVNLLKENPKLIVARLTGYGQTGELAKEAGHDINYVAITGLMPTLAGHKRTPYWPPANLLADFAGGGLTAAFGIGAALFQRTQNGGKGCIIDCSMVEGLAYLGTFVSMYKDVDYMWNMDYAFFSGMSPIYRTYETKDGKFMAIGALEPKFHIELFKILNIENGMNKLFEEPANLVETMEKIFKTKTQAEWVEVFQGKDACVTPVLEIDQVGQLKHHRERDAFNYTDGKWVPKPAPRLYSPEEFNRLRQEDLNSKSKI</sequence>
<evidence type="ECO:0000256" key="1">
    <source>
        <dbReference type="ARBA" id="ARBA00008383"/>
    </source>
</evidence>
<dbReference type="PANTHER" id="PTHR48228">
    <property type="entry name" value="SUCCINYL-COA--D-CITRAMALATE COA-TRANSFERASE"/>
    <property type="match status" value="1"/>
</dbReference>
<dbReference type="InterPro" id="IPR050509">
    <property type="entry name" value="CoA-transferase_III"/>
</dbReference>
<keyword evidence="2" id="KW-1185">Reference proteome</keyword>
<organism evidence="2 3">
    <name type="scientific">Acrobeloides nanus</name>
    <dbReference type="NCBI Taxonomy" id="290746"/>
    <lineage>
        <taxon>Eukaryota</taxon>
        <taxon>Metazoa</taxon>
        <taxon>Ecdysozoa</taxon>
        <taxon>Nematoda</taxon>
        <taxon>Chromadorea</taxon>
        <taxon>Rhabditida</taxon>
        <taxon>Tylenchina</taxon>
        <taxon>Cephalobomorpha</taxon>
        <taxon>Cephaloboidea</taxon>
        <taxon>Cephalobidae</taxon>
        <taxon>Acrobeloides</taxon>
    </lineage>
</organism>
<dbReference type="WBParaSite" id="ACRNAN_scaffold6499.g10701.t1">
    <property type="protein sequence ID" value="ACRNAN_scaffold6499.g10701.t1"/>
    <property type="gene ID" value="ACRNAN_scaffold6499.g10701"/>
</dbReference>
<comment type="similarity">
    <text evidence="1">Belongs to the CoA-transferase III family.</text>
</comment>
<dbReference type="GO" id="GO:0008111">
    <property type="term" value="F:alpha-methylacyl-CoA racemase activity"/>
    <property type="evidence" value="ECO:0007669"/>
    <property type="project" value="TreeGrafter"/>
</dbReference>
<dbReference type="AlphaFoldDB" id="A0A914EAQ2"/>
<dbReference type="GO" id="GO:0005739">
    <property type="term" value="C:mitochondrion"/>
    <property type="evidence" value="ECO:0007669"/>
    <property type="project" value="TreeGrafter"/>
</dbReference>
<dbReference type="Gene3D" id="3.40.50.10540">
    <property type="entry name" value="Crotonobetainyl-coa:carnitine coa-transferase, domain 1"/>
    <property type="match status" value="1"/>
</dbReference>
<evidence type="ECO:0000313" key="2">
    <source>
        <dbReference type="Proteomes" id="UP000887540"/>
    </source>
</evidence>
<accession>A0A914EAQ2</accession>
<dbReference type="InterPro" id="IPR003673">
    <property type="entry name" value="CoA-Trfase_fam_III"/>
</dbReference>
<dbReference type="InterPro" id="IPR023606">
    <property type="entry name" value="CoA-Trfase_III_dom_1_sf"/>
</dbReference>
<dbReference type="GO" id="GO:0008206">
    <property type="term" value="P:bile acid metabolic process"/>
    <property type="evidence" value="ECO:0007669"/>
    <property type="project" value="TreeGrafter"/>
</dbReference>